<proteinExistence type="predicted"/>
<evidence type="ECO:0000313" key="1">
    <source>
        <dbReference type="EMBL" id="CAE1175580.1"/>
    </source>
</evidence>
<gene>
    <name evidence="1" type="ORF">SPHA_13720</name>
</gene>
<dbReference type="OrthoDB" id="1728974at2759"/>
<dbReference type="AlphaFoldDB" id="A0A812BAG9"/>
<keyword evidence="2" id="KW-1185">Reference proteome</keyword>
<protein>
    <submittedName>
        <fullName evidence="1">Uncharacterized protein</fullName>
    </submittedName>
</protein>
<comment type="caution">
    <text evidence="1">The sequence shown here is derived from an EMBL/GenBank/DDBJ whole genome shotgun (WGS) entry which is preliminary data.</text>
</comment>
<reference evidence="1" key="1">
    <citation type="submission" date="2021-01" db="EMBL/GenBank/DDBJ databases">
        <authorList>
            <person name="Li R."/>
            <person name="Bekaert M."/>
        </authorList>
    </citation>
    <scope>NUCLEOTIDE SEQUENCE</scope>
    <source>
        <strain evidence="1">Farmed</strain>
    </source>
</reference>
<dbReference type="PANTHER" id="PTHR10492:SF90">
    <property type="entry name" value="ATP-DEPENDENT DNA HELICASE"/>
    <property type="match status" value="1"/>
</dbReference>
<dbReference type="PANTHER" id="PTHR10492">
    <property type="match status" value="1"/>
</dbReference>
<sequence length="446" mass="50141">MPYCPLVVKSFNAHINVEYCHSVRSIKYVCKYINKGTDAAMFGIRQEGSVDEIQDFLAGRVISSTANPWHIFSFPIHERFPAIVQLAVHLENDELRYFSADVAMNVAARTKDTTLTAFFKLCRQDEFARTLLYPDVPSYYVWTKKNTWARRKGRANVEGYPGVKKTLHSEGYSRFPIATGMFFYLRLLLHEVSGPTSYNNLRTVNGVLYDTFREACLRLGLLGDDSQWDATMAEGALLKMPFALRHLFTTILQMCEPSDPKSLWDKYKDFLSEDILREAQLLCPTMALTFNDGIYNRALIIIENLFVEMMGGSLAAIGLPTPDRVTSSSLSPEIVRETSYSVEELNAYVTKNEPKLTMRQLHLTTNMRAHLTGDVGSAEFSNTLLALGEGIIPADTNGFVNVQGLSTVFTTPATLMESVFPDLQTNYNNIEWLAGRAILATPKTPL</sequence>
<organism evidence="1 2">
    <name type="scientific">Acanthosepion pharaonis</name>
    <name type="common">Pharaoh cuttlefish</name>
    <name type="synonym">Sepia pharaonis</name>
    <dbReference type="NCBI Taxonomy" id="158019"/>
    <lineage>
        <taxon>Eukaryota</taxon>
        <taxon>Metazoa</taxon>
        <taxon>Spiralia</taxon>
        <taxon>Lophotrochozoa</taxon>
        <taxon>Mollusca</taxon>
        <taxon>Cephalopoda</taxon>
        <taxon>Coleoidea</taxon>
        <taxon>Decapodiformes</taxon>
        <taxon>Sepiida</taxon>
        <taxon>Sepiina</taxon>
        <taxon>Sepiidae</taxon>
        <taxon>Acanthosepion</taxon>
    </lineage>
</organism>
<dbReference type="Proteomes" id="UP000597762">
    <property type="component" value="Unassembled WGS sequence"/>
</dbReference>
<accession>A0A812BAG9</accession>
<evidence type="ECO:0000313" key="2">
    <source>
        <dbReference type="Proteomes" id="UP000597762"/>
    </source>
</evidence>
<name>A0A812BAG9_ACAPH</name>
<dbReference type="EMBL" id="CAHIKZ030000460">
    <property type="protein sequence ID" value="CAE1175580.1"/>
    <property type="molecule type" value="Genomic_DNA"/>
</dbReference>